<name>A0A1B3B7J5_9GAMM</name>
<evidence type="ECO:0000313" key="3">
    <source>
        <dbReference type="Proteomes" id="UP000094147"/>
    </source>
</evidence>
<dbReference type="RefSeq" id="WP_068988238.1">
    <property type="nucleotide sequence ID" value="NZ_CP012418.1"/>
</dbReference>
<gene>
    <name evidence="2" type="ORF">KS2013_30</name>
</gene>
<evidence type="ECO:0000313" key="2">
    <source>
        <dbReference type="EMBL" id="AOE48762.1"/>
    </source>
</evidence>
<evidence type="ECO:0000256" key="1">
    <source>
        <dbReference type="SAM" id="SignalP"/>
    </source>
</evidence>
<dbReference type="InterPro" id="IPR013783">
    <property type="entry name" value="Ig-like_fold"/>
</dbReference>
<dbReference type="EMBL" id="CP012418">
    <property type="protein sequence ID" value="AOE48762.1"/>
    <property type="molecule type" value="Genomic_DNA"/>
</dbReference>
<dbReference type="SUPFAM" id="SSF49265">
    <property type="entry name" value="Fibronectin type III"/>
    <property type="match status" value="1"/>
</dbReference>
<feature type="signal peptide" evidence="1">
    <location>
        <begin position="1"/>
        <end position="22"/>
    </location>
</feature>
<accession>A0A1B3B7J5</accession>
<dbReference type="KEGG" id="ksd:KS2013_30"/>
<proteinExistence type="predicted"/>
<reference evidence="3" key="1">
    <citation type="submission" date="2015-08" db="EMBL/GenBank/DDBJ databases">
        <authorList>
            <person name="Kim K.M."/>
        </authorList>
    </citation>
    <scope>NUCLEOTIDE SEQUENCE [LARGE SCALE GENOMIC DNA]</scope>
    <source>
        <strain evidence="3">KCTC 23892</strain>
    </source>
</reference>
<sequence precursor="true">MKELSKKLLLALSVTISSQGMAAVSQEQLAARQLEASDQDRIYISEQLDNPYSLSNMQEAFSQYNTLNKDSTLSARTILLPTHKYIRINPTDESHLIMMNDLDGDANGSIVLHDYPLDHEIVNEGDYYVNPVSETDLYHPVYTVIPVDYVMPKGLPYVVLDQLYHPTEEEYEVETLALEAAGWENEAGCPDSEIVCSEEEMVAPEEPEGPQILSTADSAEMKIAGWFGSRYRPTGYVMIQNTDTNAMEPLRQAKISIGRGIWWRYTHTDDNGRFVAPKRYRGKVRIRAKWKSNIATIRKSWNEMLGIRVSDHLMTITRSSNGKTKNIYFGDDRLWYKGTVHNGLVKYNDFAAANGINRPISGANVWVWQNGSGSASTPMFYTHRHLSTISSVAGIGQSTAWDVLINQVASFAINLLPGRLQPDMLFTGLKDFNRTSGKVSTDEIEQVVFHESAHYSHSVQAGAWNWAKLVASELSNSIAHGDSYVDGSEPSYTAAKQISLAEGWANFVEAKAMLSVNQRFRNGWSWLSPSTTRSRMNNFDMYTVPMTQTRTEFDSWFMHGIFWDIVDSDYDNYSRLRAGTTGIPISNSFSGYIRDNLLLSQSNELYPIFSLLKSDVYTACDFGQDLVSAHPVEGPKIEELFHSYGYTCIDGGNGVVKPSTPSGFYISSYSNGSNHLDWNASSGADYYQIYRSSGTSSTGTYYYHSTVNAPTTEKSVYVSSSTYFKVRACNQAGCSSFSYPRLAYYQDSSECLDGGLYKTNEPKKGNRETQKIEPVPICPV</sequence>
<protein>
    <recommendedName>
        <fullName evidence="4">Fibronectin type-III domain-containing protein</fullName>
    </recommendedName>
</protein>
<dbReference type="OrthoDB" id="1489647at2"/>
<evidence type="ECO:0008006" key="4">
    <source>
        <dbReference type="Google" id="ProtNLM"/>
    </source>
</evidence>
<organism evidence="2 3">
    <name type="scientific">Kangiella sediminilitoris</name>
    <dbReference type="NCBI Taxonomy" id="1144748"/>
    <lineage>
        <taxon>Bacteria</taxon>
        <taxon>Pseudomonadati</taxon>
        <taxon>Pseudomonadota</taxon>
        <taxon>Gammaproteobacteria</taxon>
        <taxon>Kangiellales</taxon>
        <taxon>Kangiellaceae</taxon>
        <taxon>Kangiella</taxon>
    </lineage>
</organism>
<dbReference type="Proteomes" id="UP000094147">
    <property type="component" value="Chromosome"/>
</dbReference>
<keyword evidence="1" id="KW-0732">Signal</keyword>
<dbReference type="AlphaFoldDB" id="A0A1B3B7J5"/>
<feature type="chain" id="PRO_5008543954" description="Fibronectin type-III domain-containing protein" evidence="1">
    <location>
        <begin position="23"/>
        <end position="780"/>
    </location>
</feature>
<dbReference type="Gene3D" id="2.60.40.10">
    <property type="entry name" value="Immunoglobulins"/>
    <property type="match status" value="1"/>
</dbReference>
<keyword evidence="3" id="KW-1185">Reference proteome</keyword>
<dbReference type="InterPro" id="IPR036116">
    <property type="entry name" value="FN3_sf"/>
</dbReference>